<dbReference type="RefSeq" id="WP_154878604.1">
    <property type="nucleotide sequence ID" value="NZ_JAADJX010000001.1"/>
</dbReference>
<comment type="caution">
    <text evidence="3">The sequence shown here is derived from an EMBL/GenBank/DDBJ whole genome shotgun (WGS) entry which is preliminary data.</text>
</comment>
<feature type="transmembrane region" description="Helical" evidence="1">
    <location>
        <begin position="35"/>
        <end position="53"/>
    </location>
</feature>
<keyword evidence="2" id="KW-0732">Signal</keyword>
<accession>A0ABY3E6B8</accession>
<feature type="signal peptide" evidence="2">
    <location>
        <begin position="1"/>
        <end position="19"/>
    </location>
</feature>
<keyword evidence="1" id="KW-0812">Transmembrane</keyword>
<organism evidence="3 4">
    <name type="scientific">Corynebacterium godavarianum</name>
    <dbReference type="NCBI Taxonomy" id="2054421"/>
    <lineage>
        <taxon>Bacteria</taxon>
        <taxon>Bacillati</taxon>
        <taxon>Actinomycetota</taxon>
        <taxon>Actinomycetes</taxon>
        <taxon>Mycobacteriales</taxon>
        <taxon>Corynebacteriaceae</taxon>
        <taxon>Corynebacterium</taxon>
    </lineage>
</organism>
<reference evidence="3 4" key="1">
    <citation type="submission" date="2019-07" db="EMBL/GenBank/DDBJ databases">
        <title>Draft genome of Corynebacterium godavarianum and other related strains.</title>
        <authorList>
            <person name="Bernier A.-M."/>
            <person name="Bernard K."/>
        </authorList>
    </citation>
    <scope>NUCLEOTIDE SEQUENCE [LARGE SCALE GENOMIC DNA]</scope>
    <source>
        <strain evidence="3 4">LMG 29598</strain>
    </source>
</reference>
<proteinExistence type="predicted"/>
<keyword evidence="4" id="KW-1185">Reference proteome</keyword>
<feature type="transmembrane region" description="Helical" evidence="1">
    <location>
        <begin position="65"/>
        <end position="84"/>
    </location>
</feature>
<protein>
    <submittedName>
        <fullName evidence="3">Uncharacterized protein</fullName>
    </submittedName>
</protein>
<dbReference type="EMBL" id="VMHH01000002">
    <property type="protein sequence ID" value="TSJ75347.1"/>
    <property type="molecule type" value="Genomic_DNA"/>
</dbReference>
<evidence type="ECO:0000256" key="2">
    <source>
        <dbReference type="SAM" id="SignalP"/>
    </source>
</evidence>
<sequence length="105" mass="10940">MTTFCVSLALIGVFAAAVAVPGPDVAQIGMDCGHPLALVAVGFVMSAGFALSVDDFSRLLARYGHFVDMGTGSIFIGLALWMLGKGAVNAVLDHLDMDLTPQLDR</sequence>
<gene>
    <name evidence="3" type="ORF">FPH17_02695</name>
</gene>
<name>A0ABY3E6B8_9CORY</name>
<evidence type="ECO:0000313" key="3">
    <source>
        <dbReference type="EMBL" id="TSJ75347.1"/>
    </source>
</evidence>
<dbReference type="Proteomes" id="UP000320747">
    <property type="component" value="Unassembled WGS sequence"/>
</dbReference>
<keyword evidence="1" id="KW-0472">Membrane</keyword>
<feature type="chain" id="PRO_5047350428" evidence="2">
    <location>
        <begin position="20"/>
        <end position="105"/>
    </location>
</feature>
<keyword evidence="1" id="KW-1133">Transmembrane helix</keyword>
<evidence type="ECO:0000256" key="1">
    <source>
        <dbReference type="SAM" id="Phobius"/>
    </source>
</evidence>
<evidence type="ECO:0000313" key="4">
    <source>
        <dbReference type="Proteomes" id="UP000320747"/>
    </source>
</evidence>